<keyword evidence="2" id="KW-1185">Reference proteome</keyword>
<name>A0ABS8V3X6_DATST</name>
<dbReference type="EMBL" id="JACEIK010003315">
    <property type="protein sequence ID" value="MCD9641271.1"/>
    <property type="molecule type" value="Genomic_DNA"/>
</dbReference>
<dbReference type="InterPro" id="IPR037490">
    <property type="entry name" value="WAP"/>
</dbReference>
<organism evidence="1 2">
    <name type="scientific">Datura stramonium</name>
    <name type="common">Jimsonweed</name>
    <name type="synonym">Common thornapple</name>
    <dbReference type="NCBI Taxonomy" id="4076"/>
    <lineage>
        <taxon>Eukaryota</taxon>
        <taxon>Viridiplantae</taxon>
        <taxon>Streptophyta</taxon>
        <taxon>Embryophyta</taxon>
        <taxon>Tracheophyta</taxon>
        <taxon>Spermatophyta</taxon>
        <taxon>Magnoliopsida</taxon>
        <taxon>eudicotyledons</taxon>
        <taxon>Gunneridae</taxon>
        <taxon>Pentapetalae</taxon>
        <taxon>asterids</taxon>
        <taxon>lamiids</taxon>
        <taxon>Solanales</taxon>
        <taxon>Solanaceae</taxon>
        <taxon>Solanoideae</taxon>
        <taxon>Datureae</taxon>
        <taxon>Datura</taxon>
    </lineage>
</organism>
<proteinExistence type="predicted"/>
<protein>
    <submittedName>
        <fullName evidence="1">Uncharacterized protein</fullName>
    </submittedName>
</protein>
<evidence type="ECO:0000313" key="1">
    <source>
        <dbReference type="EMBL" id="MCD9641271.1"/>
    </source>
</evidence>
<accession>A0ABS8V3X6</accession>
<dbReference type="PANTHER" id="PTHR33883">
    <property type="entry name" value="WPP DOMAIN-ASSOCIATED PROTEIN"/>
    <property type="match status" value="1"/>
</dbReference>
<evidence type="ECO:0000313" key="2">
    <source>
        <dbReference type="Proteomes" id="UP000823775"/>
    </source>
</evidence>
<sequence length="345" mass="39859">MAKEIELAKLKEYLKFHDLGLSNTESLGLPVLQNALRSLNIQKHFTISDVYREHEKMREILGGLRNSATDQLKKLKKGIDRVRGSSSIRESVLSVVGGSGWYTTEQESESLVHVGKTVKHLKMTMDTIFTHMDEMVQLSKESIERWQEEHLIEMEVEATVMRNLIQGMQKGFEDKLWDQYSQSCDVKFEKLNEISSLRNDLEKDQGEFDFLRKKIPEVIMKLEDISVETEKHPEFTQRPTNLDSLKAPAAAEKSRQRSLAEENMHKQIGDLNLLVEDSQIAASIKEEVYKCFLRDLIRKKGSEADESNMEFHIMNGIYDIILTEAYITAERAFCTLNLKIQRWSV</sequence>
<comment type="caution">
    <text evidence="1">The sequence shown here is derived from an EMBL/GenBank/DDBJ whole genome shotgun (WGS) entry which is preliminary data.</text>
</comment>
<dbReference type="Proteomes" id="UP000823775">
    <property type="component" value="Unassembled WGS sequence"/>
</dbReference>
<gene>
    <name evidence="1" type="ORF">HAX54_027362</name>
</gene>
<dbReference type="PANTHER" id="PTHR33883:SF10">
    <property type="entry name" value="WPP DOMAIN-ASSOCIATED PROTEIN"/>
    <property type="match status" value="1"/>
</dbReference>
<reference evidence="1 2" key="1">
    <citation type="journal article" date="2021" name="BMC Genomics">
        <title>Datura genome reveals duplications of psychoactive alkaloid biosynthetic genes and high mutation rate following tissue culture.</title>
        <authorList>
            <person name="Rajewski A."/>
            <person name="Carter-House D."/>
            <person name="Stajich J."/>
            <person name="Litt A."/>
        </authorList>
    </citation>
    <scope>NUCLEOTIDE SEQUENCE [LARGE SCALE GENOMIC DNA]</scope>
    <source>
        <strain evidence="1">AR-01</strain>
    </source>
</reference>